<keyword evidence="5" id="KW-0408">Iron</keyword>
<evidence type="ECO:0000313" key="11">
    <source>
        <dbReference type="Proteomes" id="UP001215549"/>
    </source>
</evidence>
<dbReference type="SUPFAM" id="SSF55124">
    <property type="entry name" value="Nitrite/Sulfite reductase N-terminal domain-like"/>
    <property type="match status" value="1"/>
</dbReference>
<evidence type="ECO:0000256" key="4">
    <source>
        <dbReference type="ARBA" id="ARBA00023002"/>
    </source>
</evidence>
<evidence type="ECO:0000256" key="5">
    <source>
        <dbReference type="ARBA" id="ARBA00023004"/>
    </source>
</evidence>
<keyword evidence="2" id="KW-0349">Heme</keyword>
<evidence type="ECO:0000313" key="9">
    <source>
        <dbReference type="EMBL" id="WCR05628.1"/>
    </source>
</evidence>
<keyword evidence="9" id="KW-0614">Plasmid</keyword>
<sequence>MSRVRGWCPGALRPMESGDGWITRIRPHGGRLSPVQTEEIARAARDHGNGLIDLTGRANLQIRGVTPDSHAPLIEALRALGLIDADIGAEQRRNIIVTPFADPETDGLAAKLEAALAASALPLPSKFGFAVDTGPAPVLQDIPADIRLERGADGGLILRADGCAYGTRYHDATEALALAEWFLAQGGAPEGRGRMAGLIARGVSPPDAVLSPAPALTPPVPGDVPQGILLSVEFGQLKAETLADLAALGPLRVTPWRMLLIEGAVSVPALPGLIAEPGDPRLRLRACTGAPGCRHAHAPTRALARQLAPHLPEGRVLHVSGCAKGCGWPRAADLTFTATPEGFDLIRGGCASDIPQLRGLPPARLPEVL</sequence>
<dbReference type="Pfam" id="PF03460">
    <property type="entry name" value="NIR_SIR_ferr"/>
    <property type="match status" value="1"/>
</dbReference>
<dbReference type="InterPro" id="IPR005117">
    <property type="entry name" value="NiRdtase/SiRdtase_haem-b_fer"/>
</dbReference>
<proteinExistence type="predicted"/>
<name>A0AA45W5W5_9RHOB</name>
<dbReference type="PROSITE" id="PS00365">
    <property type="entry name" value="NIR_SIR"/>
    <property type="match status" value="1"/>
</dbReference>
<dbReference type="GO" id="GO:0051539">
    <property type="term" value="F:4 iron, 4 sulfur cluster binding"/>
    <property type="evidence" value="ECO:0007669"/>
    <property type="project" value="UniProtKB-KW"/>
</dbReference>
<dbReference type="Gene3D" id="3.90.480.20">
    <property type="match status" value="1"/>
</dbReference>
<reference evidence="8 10" key="1">
    <citation type="submission" date="2017-01" db="EMBL/GenBank/DDBJ databases">
        <authorList>
            <person name="Varghese N."/>
            <person name="Submissions S."/>
        </authorList>
    </citation>
    <scope>NUCLEOTIDE SEQUENCE [LARGE SCALE GENOMIC DNA]</scope>
    <source>
        <strain evidence="8 10">DSM 18447</strain>
    </source>
</reference>
<dbReference type="Proteomes" id="UP001215549">
    <property type="component" value="Plasmid p242883"/>
</dbReference>
<dbReference type="InterPro" id="IPR012798">
    <property type="entry name" value="Cbl_synth_CobG-like"/>
</dbReference>
<evidence type="ECO:0000259" key="7">
    <source>
        <dbReference type="Pfam" id="PF03460"/>
    </source>
</evidence>
<evidence type="ECO:0000256" key="3">
    <source>
        <dbReference type="ARBA" id="ARBA00022723"/>
    </source>
</evidence>
<dbReference type="NCBIfam" id="TIGR02435">
    <property type="entry name" value="CobG"/>
    <property type="match status" value="1"/>
</dbReference>
<evidence type="ECO:0000256" key="1">
    <source>
        <dbReference type="ARBA" id="ARBA00022485"/>
    </source>
</evidence>
<feature type="domain" description="Nitrite/Sulfite reductase ferredoxin-like" evidence="7">
    <location>
        <begin position="14"/>
        <end position="79"/>
    </location>
</feature>
<evidence type="ECO:0000313" key="8">
    <source>
        <dbReference type="EMBL" id="SIS96497.1"/>
    </source>
</evidence>
<dbReference type="Gene3D" id="3.30.413.10">
    <property type="entry name" value="Sulfite Reductase Hemoprotein, domain 1"/>
    <property type="match status" value="1"/>
</dbReference>
<dbReference type="InterPro" id="IPR036136">
    <property type="entry name" value="Nit/Sulf_reduc_fer-like_dom_sf"/>
</dbReference>
<gene>
    <name evidence="9" type="primary">cobG</name>
    <name evidence="9" type="ORF">JHX88_21355</name>
    <name evidence="8" type="ORF">SAMN05421772_11088</name>
</gene>
<evidence type="ECO:0000313" key="10">
    <source>
        <dbReference type="Proteomes" id="UP000186216"/>
    </source>
</evidence>
<dbReference type="SUPFAM" id="SSF56014">
    <property type="entry name" value="Nitrite and sulphite reductase 4Fe-4S domain-like"/>
    <property type="match status" value="1"/>
</dbReference>
<dbReference type="GO" id="GO:0020037">
    <property type="term" value="F:heme binding"/>
    <property type="evidence" value="ECO:0007669"/>
    <property type="project" value="InterPro"/>
</dbReference>
<dbReference type="RefSeq" id="WP_076526877.1">
    <property type="nucleotide sequence ID" value="NZ_CP067141.1"/>
</dbReference>
<dbReference type="Proteomes" id="UP000186216">
    <property type="component" value="Unassembled WGS sequence"/>
</dbReference>
<dbReference type="InterPro" id="IPR006066">
    <property type="entry name" value="NO2/SO3_Rdtase_FeS/sirohaem_BS"/>
</dbReference>
<keyword evidence="11" id="KW-1185">Reference proteome</keyword>
<dbReference type="PANTHER" id="PTHR32439">
    <property type="entry name" value="FERREDOXIN--NITRITE REDUCTASE, CHLOROPLASTIC"/>
    <property type="match status" value="1"/>
</dbReference>
<reference evidence="9 11" key="2">
    <citation type="submission" date="2021-01" db="EMBL/GenBank/DDBJ databases">
        <title>Biogeographic distribution of Paracoccus.</title>
        <authorList>
            <person name="Hollensteiner J."/>
            <person name="Leineberger J."/>
            <person name="Brinkhoff T."/>
            <person name="Daniel R."/>
        </authorList>
    </citation>
    <scope>NUCLEOTIDE SEQUENCE [LARGE SCALE GENOMIC DNA]</scope>
    <source>
        <strain evidence="9 11">DSM 18447</strain>
        <plasmid evidence="9 11">p242883</plasmid>
    </source>
</reference>
<dbReference type="AlphaFoldDB" id="A0AA45W5W5"/>
<dbReference type="EC" id="1.14.13.83" evidence="9"/>
<keyword evidence="6" id="KW-0411">Iron-sulfur</keyword>
<geneLocation type="plasmid" evidence="9 11">
    <name>p242883</name>
</geneLocation>
<protein>
    <submittedName>
        <fullName evidence="8">Precorrin-3B synthase</fullName>
        <ecNumber evidence="9">1.14.13.83</ecNumber>
    </submittedName>
</protein>
<organism evidence="8 10">
    <name type="scientific">Paracoccus saliphilus</name>
    <dbReference type="NCBI Taxonomy" id="405559"/>
    <lineage>
        <taxon>Bacteria</taxon>
        <taxon>Pseudomonadati</taxon>
        <taxon>Pseudomonadota</taxon>
        <taxon>Alphaproteobacteria</taxon>
        <taxon>Rhodobacterales</taxon>
        <taxon>Paracoccaceae</taxon>
        <taxon>Paracoccus</taxon>
    </lineage>
</organism>
<dbReference type="GO" id="GO:0043818">
    <property type="term" value="F:precorrin-3B synthase activity"/>
    <property type="evidence" value="ECO:0007669"/>
    <property type="project" value="UniProtKB-EC"/>
</dbReference>
<dbReference type="GO" id="GO:0046872">
    <property type="term" value="F:metal ion binding"/>
    <property type="evidence" value="ECO:0007669"/>
    <property type="project" value="UniProtKB-KW"/>
</dbReference>
<dbReference type="InterPro" id="IPR051329">
    <property type="entry name" value="NIR_SIR_4Fe-4S"/>
</dbReference>
<keyword evidence="4 9" id="KW-0560">Oxidoreductase</keyword>
<dbReference type="PANTHER" id="PTHR32439:SF9">
    <property type="entry name" value="BLR3264 PROTEIN"/>
    <property type="match status" value="1"/>
</dbReference>
<dbReference type="InterPro" id="IPR045854">
    <property type="entry name" value="NO2/SO3_Rdtase_4Fe4S_sf"/>
</dbReference>
<keyword evidence="1" id="KW-0004">4Fe-4S</keyword>
<keyword evidence="3" id="KW-0479">Metal-binding</keyword>
<dbReference type="EMBL" id="FTOU01000010">
    <property type="protein sequence ID" value="SIS96497.1"/>
    <property type="molecule type" value="Genomic_DNA"/>
</dbReference>
<accession>A0AA45W5W5</accession>
<dbReference type="EMBL" id="CP067141">
    <property type="protein sequence ID" value="WCR05628.1"/>
    <property type="molecule type" value="Genomic_DNA"/>
</dbReference>
<evidence type="ECO:0000256" key="6">
    <source>
        <dbReference type="ARBA" id="ARBA00023014"/>
    </source>
</evidence>
<evidence type="ECO:0000256" key="2">
    <source>
        <dbReference type="ARBA" id="ARBA00022617"/>
    </source>
</evidence>